<sequence>MSPSVHIVLIHGYQIIENLPVPIGILSEEAQEANHKNVKRFRDKYSRKDSRKSSRTEKIMETIDIILDFIREAKREGPVMSLTIWALDHCYGNIVRFVALNWINFKMVKNRGMDELIDSNMQFIQKKSIYTRRRLYSSSFDKILDVK</sequence>
<name>A0A6H5IAK8_9HYME</name>
<evidence type="ECO:0000313" key="1">
    <source>
        <dbReference type="EMBL" id="CAB0035033.1"/>
    </source>
</evidence>
<dbReference type="EMBL" id="CADCXV010000767">
    <property type="protein sequence ID" value="CAB0035033.1"/>
    <property type="molecule type" value="Genomic_DNA"/>
</dbReference>
<accession>A0A6H5IAK8</accession>
<protein>
    <submittedName>
        <fullName evidence="1">Uncharacterized protein</fullName>
    </submittedName>
</protein>
<evidence type="ECO:0000313" key="2">
    <source>
        <dbReference type="Proteomes" id="UP000479190"/>
    </source>
</evidence>
<organism evidence="1 2">
    <name type="scientific">Trichogramma brassicae</name>
    <dbReference type="NCBI Taxonomy" id="86971"/>
    <lineage>
        <taxon>Eukaryota</taxon>
        <taxon>Metazoa</taxon>
        <taxon>Ecdysozoa</taxon>
        <taxon>Arthropoda</taxon>
        <taxon>Hexapoda</taxon>
        <taxon>Insecta</taxon>
        <taxon>Pterygota</taxon>
        <taxon>Neoptera</taxon>
        <taxon>Endopterygota</taxon>
        <taxon>Hymenoptera</taxon>
        <taxon>Apocrita</taxon>
        <taxon>Proctotrupomorpha</taxon>
        <taxon>Chalcidoidea</taxon>
        <taxon>Trichogrammatidae</taxon>
        <taxon>Trichogramma</taxon>
    </lineage>
</organism>
<gene>
    <name evidence="1" type="ORF">TBRA_LOCUS6931</name>
</gene>
<keyword evidence="2" id="KW-1185">Reference proteome</keyword>
<dbReference type="OrthoDB" id="7615752at2759"/>
<dbReference type="AlphaFoldDB" id="A0A6H5IAK8"/>
<reference evidence="1 2" key="1">
    <citation type="submission" date="2020-02" db="EMBL/GenBank/DDBJ databases">
        <authorList>
            <person name="Ferguson B K."/>
        </authorList>
    </citation>
    <scope>NUCLEOTIDE SEQUENCE [LARGE SCALE GENOMIC DNA]</scope>
</reference>
<dbReference type="Proteomes" id="UP000479190">
    <property type="component" value="Unassembled WGS sequence"/>
</dbReference>
<proteinExistence type="predicted"/>